<dbReference type="AlphaFoldDB" id="A0A7R9CNH3"/>
<evidence type="ECO:0000256" key="8">
    <source>
        <dbReference type="ARBA" id="ARBA00064576"/>
    </source>
</evidence>
<protein>
    <recommendedName>
        <fullName evidence="9 10">General transcription factor IIH subunit 4</fullName>
    </recommendedName>
</protein>
<evidence type="ECO:0000256" key="5">
    <source>
        <dbReference type="ARBA" id="ARBA00023163"/>
    </source>
</evidence>
<dbReference type="Gene3D" id="3.30.70.2610">
    <property type="match status" value="1"/>
</dbReference>
<keyword evidence="6 10" id="KW-0234">DNA repair</keyword>
<organism evidence="12">
    <name type="scientific">Timema poppense</name>
    <name type="common">Walking stick</name>
    <dbReference type="NCBI Taxonomy" id="170557"/>
    <lineage>
        <taxon>Eukaryota</taxon>
        <taxon>Metazoa</taxon>
        <taxon>Ecdysozoa</taxon>
        <taxon>Arthropoda</taxon>
        <taxon>Hexapoda</taxon>
        <taxon>Insecta</taxon>
        <taxon>Pterygota</taxon>
        <taxon>Neoptera</taxon>
        <taxon>Polyneoptera</taxon>
        <taxon>Phasmatodea</taxon>
        <taxon>Timematodea</taxon>
        <taxon>Timematoidea</taxon>
        <taxon>Timematidae</taxon>
        <taxon>Timema</taxon>
    </lineage>
</organism>
<evidence type="ECO:0000256" key="4">
    <source>
        <dbReference type="ARBA" id="ARBA00023015"/>
    </source>
</evidence>
<evidence type="ECO:0000259" key="11">
    <source>
        <dbReference type="Pfam" id="PF18307"/>
    </source>
</evidence>
<comment type="subcellular location">
    <subcellularLocation>
        <location evidence="1 10">Nucleus</location>
    </subcellularLocation>
</comment>
<dbReference type="GO" id="GO:0006366">
    <property type="term" value="P:transcription by RNA polymerase II"/>
    <property type="evidence" value="ECO:0007669"/>
    <property type="project" value="UniProtKB-ARBA"/>
</dbReference>
<evidence type="ECO:0000313" key="12">
    <source>
        <dbReference type="EMBL" id="CAD7398308.1"/>
    </source>
</evidence>
<evidence type="ECO:0000256" key="7">
    <source>
        <dbReference type="ARBA" id="ARBA00023242"/>
    </source>
</evidence>
<name>A0A7R9CNH3_TIMPO</name>
<keyword evidence="3 10" id="KW-0227">DNA damage</keyword>
<dbReference type="PANTHER" id="PTHR13152">
    <property type="entry name" value="TFIIH, POLYPEPTIDE 4"/>
    <property type="match status" value="1"/>
</dbReference>
<comment type="subunit">
    <text evidence="8">Component of the 7-subunit TFIIH core complex composed of XPB/ERCC3, XPD/ERCC2, GTF2H1, GTF2H2, GTF2H3, GTF2H4 and GTF2H5, which is active in NER. The core complex associates with the 3-subunit CDK-activating kinase (CAK) module composed of CCNH/cyclin H, CDK7 and MNAT1 to form the 10-subunit holoenzyme (holo-TFIIH) active in transcription. Part of TBP-based Pol II pre-initiation complex (PIC), in which Pol II core assembles with general transcription factors and other specific initiation factors including GTF2E1, GTF2E2, GTF2F1, GTF2F2, TCEA1, ERCC2, ERCC3, GTF2H2, GTF2H3, GTF2H4, GTF2H5, GTF2A1, GTF2A2, GTF2B and TBP; this large multi-subunit PIC complex mediates DNA unwinding and targets Pol II core to the transcription start site where the first phosphodiester bond forms.</text>
</comment>
<comment type="function">
    <text evidence="10">Component of the general transcription and DNA repair factor IIH (TFIIH) core complex which is involved in general and transcription-coupled nucleotide excision repair (NER) of damaged DNA.</text>
</comment>
<reference evidence="12" key="1">
    <citation type="submission" date="2020-11" db="EMBL/GenBank/DDBJ databases">
        <authorList>
            <person name="Tran Van P."/>
        </authorList>
    </citation>
    <scope>NUCLEOTIDE SEQUENCE</scope>
</reference>
<keyword evidence="4 10" id="KW-0805">Transcription regulation</keyword>
<dbReference type="Pfam" id="PF03849">
    <property type="entry name" value="Tfb2"/>
    <property type="match status" value="1"/>
</dbReference>
<dbReference type="InterPro" id="IPR040662">
    <property type="entry name" value="Tfb2_C"/>
</dbReference>
<dbReference type="GO" id="GO:0005675">
    <property type="term" value="C:transcription factor TFIIH holo complex"/>
    <property type="evidence" value="ECO:0007669"/>
    <property type="project" value="TreeGrafter"/>
</dbReference>
<accession>A0A7R9CNH3</accession>
<keyword evidence="7 10" id="KW-0539">Nucleus</keyword>
<evidence type="ECO:0000256" key="1">
    <source>
        <dbReference type="ARBA" id="ARBA00004123"/>
    </source>
</evidence>
<evidence type="ECO:0000256" key="6">
    <source>
        <dbReference type="ARBA" id="ARBA00023204"/>
    </source>
</evidence>
<dbReference type="NCBIfam" id="TIGR00625">
    <property type="entry name" value="tfb2"/>
    <property type="match status" value="1"/>
</dbReference>
<dbReference type="GO" id="GO:0006289">
    <property type="term" value="P:nucleotide-excision repair"/>
    <property type="evidence" value="ECO:0007669"/>
    <property type="project" value="InterPro"/>
</dbReference>
<evidence type="ECO:0000256" key="10">
    <source>
        <dbReference type="RuleBase" id="RU364024"/>
    </source>
</evidence>
<comment type="similarity">
    <text evidence="2 10">Belongs to the TFB2 family.</text>
</comment>
<sequence length="700" mass="79851">MSRHLVPSQQKLAEKLSLMNDRGIGMLTRIYNIKKACGDAKSKPGFLSDKTLESSIKYIVRRFPNIDIKGLQAITQIRNEIIKSLSLYYYTFVDLLDFKDNVCELLTTMDACQVHLDITLSFELTKAYLDLVVTYVTLMVLLSRVEDRKAVLGLFNAAHEMVHNQSPYCVLTLAWEVSRRRLDPNDSSFPRLGQMIMDYDPPIKKLSEEFGPHAKLLCTALVSLSLIYFGRNLSAEKWSLIRSMAESSKSQQASKSTSSSLVLQSKNLLCKNLHDYLKLLPADVLNKLYNHPATCLAVFRELPEIARHYVIRILFVEQPVPQAVVASWVAQAYCKKRAIPGGLPGWILNTTFKKNMKIALLGRGKAWSMSSQLEADTRPRDIQYLDKYAMERWECVLHYMVGSQQQEGISADAVRILLHAGLMKRKMVALLSPEKVFSSCFWTLRRKCGTLILQYLDTVEARGLDLVDCLTFLFQLSFSTISKDYSTEGMSEGLLVFLQHLREFGLVYQRKRKAGRFYPTRLALNIVSGQNKSQTELNRDGYIVVETNYRIYAYTDSNLQVALLGLFCELMYRFPNLAVGILTRESVRQALRSGITAEQIVGFLRLHAHPRLLAAGPPTLPPTIVDQIKLWENERERFTYTEGVLYSQFLSQADFEVLRDHALDLGVLTWQNIPRRTMVVTKSGHEDVKRFWKRYSKGGG</sequence>
<dbReference type="GO" id="GO:0003690">
    <property type="term" value="F:double-stranded DNA binding"/>
    <property type="evidence" value="ECO:0007669"/>
    <property type="project" value="TreeGrafter"/>
</dbReference>
<dbReference type="InterPro" id="IPR004598">
    <property type="entry name" value="TFIIH_p52/Tfb2"/>
</dbReference>
<dbReference type="GO" id="GO:0000439">
    <property type="term" value="C:transcription factor TFIIH core complex"/>
    <property type="evidence" value="ECO:0007669"/>
    <property type="project" value="InterPro"/>
</dbReference>
<dbReference type="InterPro" id="IPR019137">
    <property type="entry name" value="Nck-associated_protein-1"/>
</dbReference>
<keyword evidence="5 10" id="KW-0804">Transcription</keyword>
<feature type="domain" description="Transcription factor Tfb2 C-terminal" evidence="11">
    <location>
        <begin position="626"/>
        <end position="693"/>
    </location>
</feature>
<gene>
    <name evidence="12" type="ORF">TPSB3V08_LOCUS1623</name>
</gene>
<evidence type="ECO:0000256" key="2">
    <source>
        <dbReference type="ARBA" id="ARBA00007132"/>
    </source>
</evidence>
<dbReference type="PANTHER" id="PTHR13152:SF0">
    <property type="entry name" value="GENERAL TRANSCRIPTION FACTOR IIH SUBUNIT 4"/>
    <property type="match status" value="1"/>
</dbReference>
<evidence type="ECO:0000256" key="3">
    <source>
        <dbReference type="ARBA" id="ARBA00022763"/>
    </source>
</evidence>
<dbReference type="GO" id="GO:0001671">
    <property type="term" value="F:ATPase activator activity"/>
    <property type="evidence" value="ECO:0007669"/>
    <property type="project" value="InterPro"/>
</dbReference>
<evidence type="ECO:0000256" key="9">
    <source>
        <dbReference type="ARBA" id="ARBA00070130"/>
    </source>
</evidence>
<dbReference type="Pfam" id="PF18307">
    <property type="entry name" value="Tfb2_C"/>
    <property type="match status" value="1"/>
</dbReference>
<dbReference type="FunFam" id="3.30.70.2610:FF:000001">
    <property type="entry name" value="General transcription factor IIH subunit 4"/>
    <property type="match status" value="1"/>
</dbReference>
<dbReference type="Pfam" id="PF09735">
    <property type="entry name" value="Nckap1"/>
    <property type="match status" value="1"/>
</dbReference>
<proteinExistence type="inferred from homology"/>
<dbReference type="EMBL" id="OD000588">
    <property type="protein sequence ID" value="CAD7398308.1"/>
    <property type="molecule type" value="Genomic_DNA"/>
</dbReference>